<dbReference type="EMBL" id="KV454415">
    <property type="protein sequence ID" value="ODQ63285.1"/>
    <property type="molecule type" value="Genomic_DNA"/>
</dbReference>
<evidence type="ECO:0000256" key="10">
    <source>
        <dbReference type="SAM" id="MobiDB-lite"/>
    </source>
</evidence>
<accession>A0A1E3PCZ6</accession>
<evidence type="ECO:0000256" key="3">
    <source>
        <dbReference type="ARBA" id="ARBA00022448"/>
    </source>
</evidence>
<dbReference type="GO" id="GO:0016020">
    <property type="term" value="C:membrane"/>
    <property type="evidence" value="ECO:0007669"/>
    <property type="project" value="UniProtKB-SubCell"/>
</dbReference>
<keyword evidence="4 8" id="KW-0812">Transmembrane</keyword>
<reference evidence="11 12" key="1">
    <citation type="journal article" date="2016" name="Proc. Natl. Acad. Sci. U.S.A.">
        <title>Comparative genomics of biotechnologically important yeasts.</title>
        <authorList>
            <person name="Riley R."/>
            <person name="Haridas S."/>
            <person name="Wolfe K.H."/>
            <person name="Lopes M.R."/>
            <person name="Hittinger C.T."/>
            <person name="Goeker M."/>
            <person name="Salamov A.A."/>
            <person name="Wisecaver J.H."/>
            <person name="Long T.M."/>
            <person name="Calvey C.H."/>
            <person name="Aerts A.L."/>
            <person name="Barry K.W."/>
            <person name="Choi C."/>
            <person name="Clum A."/>
            <person name="Coughlan A.Y."/>
            <person name="Deshpande S."/>
            <person name="Douglass A.P."/>
            <person name="Hanson S.J."/>
            <person name="Klenk H.-P."/>
            <person name="LaButti K.M."/>
            <person name="Lapidus A."/>
            <person name="Lindquist E.A."/>
            <person name="Lipzen A.M."/>
            <person name="Meier-Kolthoff J.P."/>
            <person name="Ohm R.A."/>
            <person name="Otillar R.P."/>
            <person name="Pangilinan J.L."/>
            <person name="Peng Y."/>
            <person name="Rokas A."/>
            <person name="Rosa C.A."/>
            <person name="Scheuner C."/>
            <person name="Sibirny A.A."/>
            <person name="Slot J.C."/>
            <person name="Stielow J.B."/>
            <person name="Sun H."/>
            <person name="Kurtzman C.P."/>
            <person name="Blackwell M."/>
            <person name="Grigoriev I.V."/>
            <person name="Jeffries T.W."/>
        </authorList>
    </citation>
    <scope>NUCLEOTIDE SEQUENCE [LARGE SCALE GENOMIC DNA]</scope>
    <source>
        <strain evidence="11 12">DSM 6958</strain>
    </source>
</reference>
<evidence type="ECO:0000313" key="11">
    <source>
        <dbReference type="EMBL" id="ODQ63285.1"/>
    </source>
</evidence>
<dbReference type="InterPro" id="IPR023395">
    <property type="entry name" value="MCP_dom_sf"/>
</dbReference>
<keyword evidence="7 8" id="KW-0472">Membrane</keyword>
<dbReference type="SUPFAM" id="SSF103506">
    <property type="entry name" value="Mitochondrial carrier"/>
    <property type="match status" value="1"/>
</dbReference>
<evidence type="ECO:0000256" key="8">
    <source>
        <dbReference type="PROSITE-ProRule" id="PRU00282"/>
    </source>
</evidence>
<keyword evidence="6" id="KW-1133">Transmembrane helix</keyword>
<dbReference type="Pfam" id="PF00153">
    <property type="entry name" value="Mito_carr"/>
    <property type="match status" value="3"/>
</dbReference>
<sequence length="331" mass="35483">MHSLDTVKTRQQGATHAVKYNSMLRAYWTIFREEGVFRGLYGGYTPAVLGSFPGTFLFFVTYESCKRTLINADGAAFGGYLPATFAHLMAGFLGDLASSVVYVPSEVLKTRLQLQGRYNNTHFKSGYNYKGLIDAVRTIVRNEGPKALFYGYKETLYRDLPFSALQFAFYEQFHSLAQVWVGKNNDMGIGLELVTGAAAGGLAGTITTPLDVLKTRVQTQINIPKPNNNVKPTSGINSSTTHSSASSSSSLSSSASHTVIKSPTSSSSSPPASSSASLPSSSSTTKSYSTLSPGTPHKPQSIILTKSIWSGLGIIWKTEGISGIFSGVGPR</sequence>
<evidence type="ECO:0000256" key="2">
    <source>
        <dbReference type="ARBA" id="ARBA00006375"/>
    </source>
</evidence>
<protein>
    <submittedName>
        <fullName evidence="11">Mitochondrial carrier</fullName>
    </submittedName>
</protein>
<feature type="region of interest" description="Disordered" evidence="10">
    <location>
        <begin position="223"/>
        <end position="297"/>
    </location>
</feature>
<dbReference type="PROSITE" id="PS50920">
    <property type="entry name" value="SOLCAR"/>
    <property type="match status" value="2"/>
</dbReference>
<feature type="compositionally biased region" description="Low complexity" evidence="10">
    <location>
        <begin position="223"/>
        <end position="293"/>
    </location>
</feature>
<dbReference type="OrthoDB" id="415315at2759"/>
<comment type="subcellular location">
    <subcellularLocation>
        <location evidence="1">Membrane</location>
        <topology evidence="1">Multi-pass membrane protein</topology>
    </subcellularLocation>
</comment>
<evidence type="ECO:0000313" key="12">
    <source>
        <dbReference type="Proteomes" id="UP000095009"/>
    </source>
</evidence>
<feature type="repeat" description="Solcar" evidence="8">
    <location>
        <begin position="82"/>
        <end position="176"/>
    </location>
</feature>
<evidence type="ECO:0000256" key="9">
    <source>
        <dbReference type="RuleBase" id="RU000488"/>
    </source>
</evidence>
<gene>
    <name evidence="11" type="ORF">NADFUDRAFT_84447</name>
</gene>
<evidence type="ECO:0000256" key="5">
    <source>
        <dbReference type="ARBA" id="ARBA00022737"/>
    </source>
</evidence>
<keyword evidence="5" id="KW-0677">Repeat</keyword>
<dbReference type="AlphaFoldDB" id="A0A1E3PCZ6"/>
<feature type="non-terminal residue" evidence="11">
    <location>
        <position position="331"/>
    </location>
</feature>
<organism evidence="11 12">
    <name type="scientific">Nadsonia fulvescens var. elongata DSM 6958</name>
    <dbReference type="NCBI Taxonomy" id="857566"/>
    <lineage>
        <taxon>Eukaryota</taxon>
        <taxon>Fungi</taxon>
        <taxon>Dikarya</taxon>
        <taxon>Ascomycota</taxon>
        <taxon>Saccharomycotina</taxon>
        <taxon>Dipodascomycetes</taxon>
        <taxon>Dipodascales</taxon>
        <taxon>Dipodascales incertae sedis</taxon>
        <taxon>Nadsonia</taxon>
    </lineage>
</organism>
<dbReference type="Gene3D" id="1.50.40.10">
    <property type="entry name" value="Mitochondrial carrier domain"/>
    <property type="match status" value="2"/>
</dbReference>
<evidence type="ECO:0000256" key="4">
    <source>
        <dbReference type="ARBA" id="ARBA00022692"/>
    </source>
</evidence>
<comment type="similarity">
    <text evidence="2 9">Belongs to the mitochondrial carrier (TC 2.A.29) family.</text>
</comment>
<dbReference type="PANTHER" id="PTHR45667">
    <property type="entry name" value="S-ADENOSYLMETHIONINE MITOCHONDRIAL CARRIER PROTEIN"/>
    <property type="match status" value="1"/>
</dbReference>
<dbReference type="STRING" id="857566.A0A1E3PCZ6"/>
<evidence type="ECO:0000256" key="6">
    <source>
        <dbReference type="ARBA" id="ARBA00022989"/>
    </source>
</evidence>
<evidence type="ECO:0000256" key="1">
    <source>
        <dbReference type="ARBA" id="ARBA00004141"/>
    </source>
</evidence>
<dbReference type="Proteomes" id="UP000095009">
    <property type="component" value="Unassembled WGS sequence"/>
</dbReference>
<proteinExistence type="inferred from homology"/>
<evidence type="ECO:0000256" key="7">
    <source>
        <dbReference type="ARBA" id="ARBA00023136"/>
    </source>
</evidence>
<feature type="repeat" description="Solcar" evidence="8">
    <location>
        <begin position="1"/>
        <end position="68"/>
    </location>
</feature>
<keyword evidence="12" id="KW-1185">Reference proteome</keyword>
<dbReference type="InterPro" id="IPR018108">
    <property type="entry name" value="MCP_transmembrane"/>
</dbReference>
<keyword evidence="3 9" id="KW-0813">Transport</keyword>
<name>A0A1E3PCZ6_9ASCO</name>